<dbReference type="EMBL" id="AP011532">
    <property type="protein sequence ID" value="BAI62153.1"/>
    <property type="molecule type" value="Genomic_DNA"/>
</dbReference>
<dbReference type="eggNOG" id="arCOG08946">
    <property type="taxonomic scope" value="Archaea"/>
</dbReference>
<evidence type="ECO:0000313" key="1">
    <source>
        <dbReference type="EMBL" id="BAI62153.1"/>
    </source>
</evidence>
<proteinExistence type="predicted"/>
<protein>
    <submittedName>
        <fullName evidence="1">Uncharacterized protein</fullName>
    </submittedName>
</protein>
<name>D1Z0D1_METPS</name>
<reference evidence="2" key="3">
    <citation type="journal article" date="2011" name="PLoS ONE">
        <title>Genome sequence of a mesophilic hydrogenotrophic methanogen Methanocella paludicola, the first cultivated representative of the order Methanocellales.</title>
        <authorList>
            <person name="Sakai S."/>
            <person name="Takaki Y."/>
            <person name="Shimamura S."/>
            <person name="Sekine M."/>
            <person name="Tajima T."/>
            <person name="Kosugi H."/>
            <person name="Ichikawa N."/>
            <person name="Tasumi E."/>
            <person name="Hiraki A.T."/>
            <person name="Shimizu A."/>
            <person name="Kato Y."/>
            <person name="Nishiko R."/>
            <person name="Mori K."/>
            <person name="Fujita N."/>
            <person name="Imachi H."/>
            <person name="Takai K."/>
        </authorList>
    </citation>
    <scope>NUCLEOTIDE SEQUENCE [LARGE SCALE GENOMIC DNA]</scope>
    <source>
        <strain evidence="2">DSM 17711 / JCM 13418 / NBRC 101707 / SANAE</strain>
    </source>
</reference>
<keyword evidence="2" id="KW-1185">Reference proteome</keyword>
<reference evidence="1 2" key="1">
    <citation type="journal article" date="2007" name="Appl. Environ. Microbiol.">
        <title>Isolation of key methanogens for global methane emission from rice paddy fields: a novel isolate affiliated with the clone cluster rice cluster I.</title>
        <authorList>
            <person name="Sakai S."/>
            <person name="Imachi H."/>
            <person name="Sekiguchi Y."/>
            <person name="Ohashi A."/>
            <person name="Harada H."/>
            <person name="Kamagata Y."/>
        </authorList>
    </citation>
    <scope>NUCLEOTIDE SEQUENCE [LARGE SCALE GENOMIC DNA]</scope>
    <source>
        <strain evidence="2">DSM 17711 / JCM 13418 / NBRC 101707 / SANAE</strain>
    </source>
</reference>
<sequence>MLQINRSLINLKGKQTDEKIRIEKEILQTDKRIDELVYDLYLLTVEERQIVEEFIK</sequence>
<evidence type="ECO:0000313" key="2">
    <source>
        <dbReference type="Proteomes" id="UP000001882"/>
    </source>
</evidence>
<accession>D1Z0D1</accession>
<dbReference type="KEGG" id="mpd:MCP_2081"/>
<dbReference type="InParanoid" id="D1Z0D1"/>
<gene>
    <name evidence="1" type="ordered locus">MCP_2081</name>
</gene>
<organism evidence="1 2">
    <name type="scientific">Methanocella paludicola (strain DSM 17711 / JCM 13418 / NBRC 101707 / SANAE)</name>
    <dbReference type="NCBI Taxonomy" id="304371"/>
    <lineage>
        <taxon>Archaea</taxon>
        <taxon>Methanobacteriati</taxon>
        <taxon>Methanobacteriota</taxon>
        <taxon>Stenosarchaea group</taxon>
        <taxon>Methanomicrobia</taxon>
        <taxon>Methanocellales</taxon>
        <taxon>Methanocellaceae</taxon>
        <taxon>Methanocella</taxon>
    </lineage>
</organism>
<reference evidence="1 2" key="2">
    <citation type="journal article" date="2008" name="Int. J. Syst. Evol. Microbiol.">
        <title>Methanocella paludicola gen. nov., sp. nov., a methane-producing archaeon, the first isolate of the lineage 'Rice Cluster I', and proposal of the new archaeal order Methanocellales ord. nov.</title>
        <authorList>
            <person name="Sakai S."/>
            <person name="Imachi H."/>
            <person name="Hanada S."/>
            <person name="Ohashi A."/>
            <person name="Harada H."/>
            <person name="Kamagata Y."/>
        </authorList>
    </citation>
    <scope>NUCLEOTIDE SEQUENCE [LARGE SCALE GENOMIC DNA]</scope>
    <source>
        <strain evidence="2">DSM 17711 / JCM 13418 / NBRC 101707 / SANAE</strain>
    </source>
</reference>
<dbReference type="Proteomes" id="UP000001882">
    <property type="component" value="Chromosome"/>
</dbReference>
<dbReference type="AlphaFoldDB" id="D1Z0D1"/>